<accession>A0AAD9L8U2</accession>
<proteinExistence type="inferred from homology"/>
<dbReference type="PANTHER" id="PTHR32361:SF9">
    <property type="entry name" value="FERRIC REDUCTASE TRANSMEMBRANE COMPONENT 3-RELATED"/>
    <property type="match status" value="1"/>
</dbReference>
<feature type="transmembrane region" description="Helical" evidence="14">
    <location>
        <begin position="341"/>
        <end position="360"/>
    </location>
</feature>
<keyword evidence="12" id="KW-0325">Glycoprotein</keyword>
<dbReference type="GO" id="GO:0005886">
    <property type="term" value="C:plasma membrane"/>
    <property type="evidence" value="ECO:0007669"/>
    <property type="project" value="UniProtKB-SubCell"/>
</dbReference>
<dbReference type="Gene3D" id="3.40.50.80">
    <property type="entry name" value="Nucleotide-binding domain of ferredoxin-NADP reductase (FNR) module"/>
    <property type="match status" value="1"/>
</dbReference>
<keyword evidence="11 14" id="KW-0472">Membrane</keyword>
<keyword evidence="8 14" id="KW-1133">Transmembrane helix</keyword>
<keyword evidence="4" id="KW-0813">Transport</keyword>
<evidence type="ECO:0000256" key="1">
    <source>
        <dbReference type="ARBA" id="ARBA00004651"/>
    </source>
</evidence>
<dbReference type="InterPro" id="IPR013112">
    <property type="entry name" value="FAD-bd_8"/>
</dbReference>
<feature type="transmembrane region" description="Helical" evidence="14">
    <location>
        <begin position="84"/>
        <end position="105"/>
    </location>
</feature>
<evidence type="ECO:0000256" key="7">
    <source>
        <dbReference type="ARBA" id="ARBA00022982"/>
    </source>
</evidence>
<keyword evidence="10" id="KW-0406">Ion transport</keyword>
<dbReference type="SFLD" id="SFLDS00052">
    <property type="entry name" value="Ferric_Reductase_Domain"/>
    <property type="match status" value="1"/>
</dbReference>
<keyword evidence="9" id="KW-0560">Oxidoreductase</keyword>
<reference evidence="16" key="1">
    <citation type="submission" date="2023-02" db="EMBL/GenBank/DDBJ databases">
        <title>Identification and recombinant expression of a fungal hydrolase from Papiliotrema laurentii that hydrolyzes apple cutin and clears colloidal polyester polyurethane.</title>
        <authorList>
            <consortium name="DOE Joint Genome Institute"/>
            <person name="Roman V.A."/>
            <person name="Bojanowski C."/>
            <person name="Crable B.R."/>
            <person name="Wagner D.N."/>
            <person name="Hung C.S."/>
            <person name="Nadeau L.J."/>
            <person name="Schratz L."/>
            <person name="Haridas S."/>
            <person name="Pangilinan J."/>
            <person name="Lipzen A."/>
            <person name="Na H."/>
            <person name="Yan M."/>
            <person name="Ng V."/>
            <person name="Grigoriev I.V."/>
            <person name="Spatafora J.W."/>
            <person name="Barlow D."/>
            <person name="Biffinger J."/>
            <person name="Kelley-Loughnane N."/>
            <person name="Varaljay V.A."/>
            <person name="Crookes-Goodson W.J."/>
        </authorList>
    </citation>
    <scope>NUCLEOTIDE SEQUENCE</scope>
    <source>
        <strain evidence="16">5307AH</strain>
    </source>
</reference>
<organism evidence="16 17">
    <name type="scientific">Papiliotrema laurentii</name>
    <name type="common">Cryptococcus laurentii</name>
    <dbReference type="NCBI Taxonomy" id="5418"/>
    <lineage>
        <taxon>Eukaryota</taxon>
        <taxon>Fungi</taxon>
        <taxon>Dikarya</taxon>
        <taxon>Basidiomycota</taxon>
        <taxon>Agaricomycotina</taxon>
        <taxon>Tremellomycetes</taxon>
        <taxon>Tremellales</taxon>
        <taxon>Rhynchogastremaceae</taxon>
        <taxon>Papiliotrema</taxon>
    </lineage>
</organism>
<protein>
    <recommendedName>
        <fullName evidence="3">ferric-chelate reductase (NADPH)</fullName>
        <ecNumber evidence="3">1.16.1.9</ecNumber>
    </recommendedName>
</protein>
<dbReference type="Pfam" id="PF08030">
    <property type="entry name" value="NAD_binding_6"/>
    <property type="match status" value="1"/>
</dbReference>
<dbReference type="InterPro" id="IPR039261">
    <property type="entry name" value="FNR_nucleotide-bd"/>
</dbReference>
<gene>
    <name evidence="16" type="ORF">DB88DRAFT_25526</name>
</gene>
<dbReference type="SUPFAM" id="SSF63380">
    <property type="entry name" value="Riboflavin synthase domain-like"/>
    <property type="match status" value="1"/>
</dbReference>
<evidence type="ECO:0000256" key="14">
    <source>
        <dbReference type="SAM" id="Phobius"/>
    </source>
</evidence>
<dbReference type="InterPro" id="IPR017927">
    <property type="entry name" value="FAD-bd_FR_type"/>
</dbReference>
<evidence type="ECO:0000313" key="17">
    <source>
        <dbReference type="Proteomes" id="UP001182556"/>
    </source>
</evidence>
<dbReference type="AlphaFoldDB" id="A0AAD9L8U2"/>
<name>A0AAD9L8U2_PAPLA</name>
<comment type="similarity">
    <text evidence="2">Belongs to the ferric reductase (FRE) family.</text>
</comment>
<dbReference type="GO" id="GO:0006826">
    <property type="term" value="P:iron ion transport"/>
    <property type="evidence" value="ECO:0007669"/>
    <property type="project" value="UniProtKB-ARBA"/>
</dbReference>
<dbReference type="PROSITE" id="PS51384">
    <property type="entry name" value="FAD_FR"/>
    <property type="match status" value="1"/>
</dbReference>
<evidence type="ECO:0000256" key="8">
    <source>
        <dbReference type="ARBA" id="ARBA00022989"/>
    </source>
</evidence>
<keyword evidence="17" id="KW-1185">Reference proteome</keyword>
<evidence type="ECO:0000256" key="5">
    <source>
        <dbReference type="ARBA" id="ARBA00022475"/>
    </source>
</evidence>
<dbReference type="InterPro" id="IPR013130">
    <property type="entry name" value="Fe3_Rdtase_TM_dom"/>
</dbReference>
<keyword evidence="5" id="KW-1003">Cell membrane</keyword>
<comment type="subcellular location">
    <subcellularLocation>
        <location evidence="1">Cell membrane</location>
        <topology evidence="1">Multi-pass membrane protein</topology>
    </subcellularLocation>
</comment>
<dbReference type="InterPro" id="IPR051410">
    <property type="entry name" value="Ferric/Cupric_Reductase"/>
</dbReference>
<dbReference type="SUPFAM" id="SSF52343">
    <property type="entry name" value="Ferredoxin reductase-like, C-terminal NADP-linked domain"/>
    <property type="match status" value="1"/>
</dbReference>
<dbReference type="GO" id="GO:0015677">
    <property type="term" value="P:copper ion import"/>
    <property type="evidence" value="ECO:0007669"/>
    <property type="project" value="TreeGrafter"/>
</dbReference>
<evidence type="ECO:0000256" key="9">
    <source>
        <dbReference type="ARBA" id="ARBA00023002"/>
    </source>
</evidence>
<dbReference type="GO" id="GO:0052851">
    <property type="term" value="F:ferric-chelate reductase (NADPH) activity"/>
    <property type="evidence" value="ECO:0007669"/>
    <property type="project" value="UniProtKB-EC"/>
</dbReference>
<evidence type="ECO:0000256" key="3">
    <source>
        <dbReference type="ARBA" id="ARBA00012668"/>
    </source>
</evidence>
<dbReference type="GO" id="GO:0006879">
    <property type="term" value="P:intracellular iron ion homeostasis"/>
    <property type="evidence" value="ECO:0007669"/>
    <property type="project" value="TreeGrafter"/>
</dbReference>
<evidence type="ECO:0000256" key="12">
    <source>
        <dbReference type="ARBA" id="ARBA00023180"/>
    </source>
</evidence>
<feature type="transmembrane region" description="Helical" evidence="14">
    <location>
        <begin position="271"/>
        <end position="295"/>
    </location>
</feature>
<dbReference type="EMBL" id="JAODAN010000001">
    <property type="protein sequence ID" value="KAK1927338.1"/>
    <property type="molecule type" value="Genomic_DNA"/>
</dbReference>
<dbReference type="EC" id="1.16.1.9" evidence="3"/>
<evidence type="ECO:0000256" key="10">
    <source>
        <dbReference type="ARBA" id="ARBA00023065"/>
    </source>
</evidence>
<evidence type="ECO:0000256" key="13">
    <source>
        <dbReference type="ARBA" id="ARBA00048483"/>
    </source>
</evidence>
<evidence type="ECO:0000256" key="6">
    <source>
        <dbReference type="ARBA" id="ARBA00022692"/>
    </source>
</evidence>
<dbReference type="CDD" id="cd06186">
    <property type="entry name" value="NOX_Duox_like_FAD_NADP"/>
    <property type="match status" value="1"/>
</dbReference>
<dbReference type="SFLD" id="SFLDG01168">
    <property type="entry name" value="Ferric_reductase_subgroup_(FRE"/>
    <property type="match status" value="1"/>
</dbReference>
<keyword evidence="7" id="KW-0249">Electron transport</keyword>
<comment type="catalytic activity">
    <reaction evidence="13">
        <text>2 a Fe(II)-siderophore + NADP(+) + H(+) = 2 a Fe(III)-siderophore + NADPH</text>
        <dbReference type="Rhea" id="RHEA:28795"/>
        <dbReference type="Rhea" id="RHEA-COMP:11342"/>
        <dbReference type="Rhea" id="RHEA-COMP:11344"/>
        <dbReference type="ChEBI" id="CHEBI:15378"/>
        <dbReference type="ChEBI" id="CHEBI:29033"/>
        <dbReference type="ChEBI" id="CHEBI:29034"/>
        <dbReference type="ChEBI" id="CHEBI:57783"/>
        <dbReference type="ChEBI" id="CHEBI:58349"/>
        <dbReference type="EC" id="1.16.1.9"/>
    </reaction>
</comment>
<feature type="domain" description="FAD-binding FR-type" evidence="15">
    <location>
        <begin position="410"/>
        <end position="528"/>
    </location>
</feature>
<feature type="transmembrane region" description="Helical" evidence="14">
    <location>
        <begin position="233"/>
        <end position="251"/>
    </location>
</feature>
<evidence type="ECO:0000256" key="11">
    <source>
        <dbReference type="ARBA" id="ARBA00023136"/>
    </source>
</evidence>
<dbReference type="Pfam" id="PF08022">
    <property type="entry name" value="FAD_binding_8"/>
    <property type="match status" value="1"/>
</dbReference>
<evidence type="ECO:0000256" key="4">
    <source>
        <dbReference type="ARBA" id="ARBA00022448"/>
    </source>
</evidence>
<dbReference type="InterPro" id="IPR013121">
    <property type="entry name" value="Fe_red_NAD-bd_6"/>
</dbReference>
<comment type="caution">
    <text evidence="16">The sequence shown here is derived from an EMBL/GenBank/DDBJ whole genome shotgun (WGS) entry which is preliminary data.</text>
</comment>
<sequence>MPLMVNESGRPVYAENPSAAPFTQASLVAAAASTSGMSSIPSLTVAAAAAVSATAAVGGHTQPEIIKQQKAIQDGLDNQTPRNLMLTAMALLVLVMLLIHPRFLVRLMASLHRRKQVTEKRPYAYNSPPDSTTSLQQTTTIKKQVGGGDLRSGWVLLAGKELPPAIDNNSIKSDPFASSYDLNVGVCSSPPTQLPPPHVVPLLQHIPFSSTLLWAPFAKLPRWIASSVKLGELYLILGYLIANAFAMIWRSDITPTTADKGYGYNFQRTGLVAMIQIPLVVALGVRGNIVGLCVGKGYEKLKRLHKIVGRVLFLAATLHTAFYLHKYAVKGVLGTVFKTPFILAGLISWVAILLVGITSIPQIRESFYGVFKVCHIAGMLMLLIGMCFHVDVAIPWCIAALAIYGVSIICSLTKTRLAHAELVALPGARTTVITIPALCSGWRAGQHVRLRIPALGTTMGLQGHPLTIASAPDGEGMVLMCKVAGDWSEKLFNFASNLSSMKGDEKSGLRPVVATVVLEGPYGGLGNTLLPSFSGVVLVAGGSGITQALSLAHDLVTRASTGVVRARTIDLIWSVRTEEAARPFMSTLLDMVEDAKAYEVKCLEGRKMRQDLPPPVALRVHVHVSRCPASSPINLLNPSCAMMRGSRKDLSQLLGRQPSAAEKEKAQYLSRNRINNLSVSSTASSTRSYYSALSSISTARDRPDFSVAVNDVLEQVIDQAKRDRVDPSGVCVTACGPDSMMNSVRDAVRGIEGRKWRAAGGLDFEEEQFGF</sequence>
<feature type="transmembrane region" description="Helical" evidence="14">
    <location>
        <begin position="307"/>
        <end position="329"/>
    </location>
</feature>
<dbReference type="Proteomes" id="UP001182556">
    <property type="component" value="Unassembled WGS sequence"/>
</dbReference>
<evidence type="ECO:0000256" key="2">
    <source>
        <dbReference type="ARBA" id="ARBA00006278"/>
    </source>
</evidence>
<dbReference type="Pfam" id="PF01794">
    <property type="entry name" value="Ferric_reduct"/>
    <property type="match status" value="1"/>
</dbReference>
<dbReference type="PANTHER" id="PTHR32361">
    <property type="entry name" value="FERRIC/CUPRIC REDUCTASE TRANSMEMBRANE COMPONENT"/>
    <property type="match status" value="1"/>
</dbReference>
<evidence type="ECO:0000313" key="16">
    <source>
        <dbReference type="EMBL" id="KAK1927338.1"/>
    </source>
</evidence>
<feature type="transmembrane region" description="Helical" evidence="14">
    <location>
        <begin position="367"/>
        <end position="386"/>
    </location>
</feature>
<feature type="transmembrane region" description="Helical" evidence="14">
    <location>
        <begin position="392"/>
        <end position="412"/>
    </location>
</feature>
<evidence type="ECO:0000259" key="15">
    <source>
        <dbReference type="PROSITE" id="PS51384"/>
    </source>
</evidence>
<dbReference type="InterPro" id="IPR017938">
    <property type="entry name" value="Riboflavin_synthase-like_b-brl"/>
</dbReference>
<keyword evidence="6 14" id="KW-0812">Transmembrane</keyword>